<keyword evidence="3" id="KW-0378">Hydrolase</keyword>
<feature type="region of interest" description="Disordered" evidence="5">
    <location>
        <begin position="617"/>
        <end position="647"/>
    </location>
</feature>
<dbReference type="InterPro" id="IPR032526">
    <property type="entry name" value="DUF4960"/>
</dbReference>
<dbReference type="CDD" id="cd08996">
    <property type="entry name" value="GH32_FFase"/>
    <property type="match status" value="1"/>
</dbReference>
<dbReference type="Gene3D" id="2.115.10.20">
    <property type="entry name" value="Glycosyl hydrolase domain, family 43"/>
    <property type="match status" value="1"/>
</dbReference>
<dbReference type="RefSeq" id="WP_343772349.1">
    <property type="nucleotide sequence ID" value="NZ_BAAADV010000001.1"/>
</dbReference>
<dbReference type="InterPro" id="IPR013148">
    <property type="entry name" value="Glyco_hydro_32_N"/>
</dbReference>
<dbReference type="PANTHER" id="PTHR43101">
    <property type="entry name" value="BETA-FRUCTOSIDASE"/>
    <property type="match status" value="1"/>
</dbReference>
<accession>A0AAV3T5Z0</accession>
<comment type="similarity">
    <text evidence="1">Belongs to the glycosyl hydrolase 32 family.</text>
</comment>
<evidence type="ECO:0000256" key="1">
    <source>
        <dbReference type="ARBA" id="ARBA00009902"/>
    </source>
</evidence>
<evidence type="ECO:0000256" key="5">
    <source>
        <dbReference type="SAM" id="MobiDB-lite"/>
    </source>
</evidence>
<keyword evidence="4" id="KW-0326">Glycosidase</keyword>
<dbReference type="EC" id="3.2.1.26" evidence="2"/>
<dbReference type="SMART" id="SM00640">
    <property type="entry name" value="Glyco_32"/>
    <property type="match status" value="1"/>
</dbReference>
<feature type="domain" description="Glycosyl hydrolase family 32 N-terminal" evidence="6">
    <location>
        <begin position="258"/>
        <end position="553"/>
    </location>
</feature>
<dbReference type="InterPro" id="IPR013189">
    <property type="entry name" value="Glyco_hydro_32_C"/>
</dbReference>
<organism evidence="9 10">
    <name type="scientific">Natronoarchaeum mannanilyticum</name>
    <dbReference type="NCBI Taxonomy" id="926360"/>
    <lineage>
        <taxon>Archaea</taxon>
        <taxon>Methanobacteriati</taxon>
        <taxon>Methanobacteriota</taxon>
        <taxon>Stenosarchaea group</taxon>
        <taxon>Halobacteria</taxon>
        <taxon>Halobacteriales</taxon>
        <taxon>Natronoarchaeaceae</taxon>
    </lineage>
</organism>
<dbReference type="EMBL" id="BAAADV010000001">
    <property type="protein sequence ID" value="GAA0663861.1"/>
    <property type="molecule type" value="Genomic_DNA"/>
</dbReference>
<dbReference type="InterPro" id="IPR001362">
    <property type="entry name" value="Glyco_hydro_32"/>
</dbReference>
<evidence type="ECO:0000259" key="8">
    <source>
        <dbReference type="Pfam" id="PF16324"/>
    </source>
</evidence>
<proteinExistence type="inferred from homology"/>
<dbReference type="SUPFAM" id="SSF49899">
    <property type="entry name" value="Concanavalin A-like lectins/glucanases"/>
    <property type="match status" value="1"/>
</dbReference>
<feature type="domain" description="Glycosyl hydrolase family 32 C-terminal" evidence="7">
    <location>
        <begin position="557"/>
        <end position="705"/>
    </location>
</feature>
<name>A0AAV3T5Z0_9EURY</name>
<protein>
    <recommendedName>
        <fullName evidence="2">beta-fructofuranosidase</fullName>
        <ecNumber evidence="2">3.2.1.26</ecNumber>
    </recommendedName>
</protein>
<feature type="compositionally biased region" description="Basic and acidic residues" evidence="5">
    <location>
        <begin position="617"/>
        <end position="641"/>
    </location>
</feature>
<dbReference type="PANTHER" id="PTHR43101:SF1">
    <property type="entry name" value="BETA-FRUCTOSIDASE"/>
    <property type="match status" value="1"/>
</dbReference>
<reference evidence="9 10" key="1">
    <citation type="journal article" date="2019" name="Int. J. Syst. Evol. Microbiol.">
        <title>The Global Catalogue of Microorganisms (GCM) 10K type strain sequencing project: providing services to taxonomists for standard genome sequencing and annotation.</title>
        <authorList>
            <consortium name="The Broad Institute Genomics Platform"/>
            <consortium name="The Broad Institute Genome Sequencing Center for Infectious Disease"/>
            <person name="Wu L."/>
            <person name="Ma J."/>
        </authorList>
    </citation>
    <scope>NUCLEOTIDE SEQUENCE [LARGE SCALE GENOMIC DNA]</scope>
    <source>
        <strain evidence="9 10">JCM 16328</strain>
    </source>
</reference>
<dbReference type="GO" id="GO:0005975">
    <property type="term" value="P:carbohydrate metabolic process"/>
    <property type="evidence" value="ECO:0007669"/>
    <property type="project" value="InterPro"/>
</dbReference>
<dbReference type="GO" id="GO:0004564">
    <property type="term" value="F:beta-fructofuranosidase activity"/>
    <property type="evidence" value="ECO:0007669"/>
    <property type="project" value="UniProtKB-EC"/>
</dbReference>
<dbReference type="PROSITE" id="PS00609">
    <property type="entry name" value="GLYCOSYL_HYDROL_F32"/>
    <property type="match status" value="1"/>
</dbReference>
<dbReference type="Pfam" id="PF16324">
    <property type="entry name" value="DUF4960"/>
    <property type="match status" value="1"/>
</dbReference>
<gene>
    <name evidence="9" type="ORF">GCM10009020_05780</name>
</gene>
<dbReference type="Pfam" id="PF00251">
    <property type="entry name" value="Glyco_hydro_32N"/>
    <property type="match status" value="1"/>
</dbReference>
<dbReference type="SUPFAM" id="SSF75005">
    <property type="entry name" value="Arabinanase/levansucrase/invertase"/>
    <property type="match status" value="1"/>
</dbReference>
<keyword evidence="10" id="KW-1185">Reference proteome</keyword>
<dbReference type="Proteomes" id="UP001500420">
    <property type="component" value="Unassembled WGS sequence"/>
</dbReference>
<dbReference type="InterPro" id="IPR013320">
    <property type="entry name" value="ConA-like_dom_sf"/>
</dbReference>
<evidence type="ECO:0000256" key="4">
    <source>
        <dbReference type="ARBA" id="ARBA00023295"/>
    </source>
</evidence>
<evidence type="ECO:0000313" key="10">
    <source>
        <dbReference type="Proteomes" id="UP001500420"/>
    </source>
</evidence>
<evidence type="ECO:0000259" key="6">
    <source>
        <dbReference type="Pfam" id="PF00251"/>
    </source>
</evidence>
<dbReference type="Gene3D" id="2.60.120.560">
    <property type="entry name" value="Exo-inulinase, domain 1"/>
    <property type="match status" value="1"/>
</dbReference>
<evidence type="ECO:0000256" key="3">
    <source>
        <dbReference type="ARBA" id="ARBA00022801"/>
    </source>
</evidence>
<feature type="domain" description="DUF4960" evidence="8">
    <location>
        <begin position="18"/>
        <end position="102"/>
    </location>
</feature>
<dbReference type="Pfam" id="PF08244">
    <property type="entry name" value="Glyco_hydro_32C"/>
    <property type="match status" value="1"/>
</dbReference>
<dbReference type="InterPro" id="IPR023296">
    <property type="entry name" value="Glyco_hydro_beta-prop_sf"/>
</dbReference>
<evidence type="ECO:0000313" key="9">
    <source>
        <dbReference type="EMBL" id="GAA0663861.1"/>
    </source>
</evidence>
<evidence type="ECO:0000259" key="7">
    <source>
        <dbReference type="Pfam" id="PF08244"/>
    </source>
</evidence>
<sequence length="725" mass="79471">MTDPASRVGFVTSGDPTPEQRAAIEWCAETGATVEALSLSGVASGEVDLADCDVLWWHADESVADEPALERAADPIGDYVDAGGGLLLSLRAQEAVSALGIDPVAPDATGVDHPETTIGLLCKSLYDDYSAFEGFDDLRVPTRSVDGPQPYARYDDVLPERGDVLASTIRDADDVPHQPALIGWSVGDGGVAGLGTALTFAGDTTETCERNRTRLLENLLSTLAADAGAFVDGRPKDADALSAMRSRLSDDPNRPQYHVSPPANWLNDPNGLIHWDGQFHVFYQYNPGGPYHDTIHWGHAVSDDLVHWRDEPVALTPSPDGPDRDGCWSGCAFDNDGEATILYTGGRGDEQLPCLATAADQSLRGWEKSSATPVISDLPEAPPLRSTDDWVAEFRDHNVWYENGRWHQLIGSGVESGGGTALLYTAGDDLTDWRYEGPILTGDPERDGAMWECPELLDLGEKRLLHISNYEEVRYYLGEYADGEFDVETTGLLDHGDFYAPQSMRTDDGRWLTWGWCWEARDESAQWDAGWSGTLSLPRRVELDDDGRLRQRPAAELAELRERRLHEGGVELTDERRELGRGRSIELRAEIRLEDADEFSITVCESADGDERTPIRYTRDSHVEVDRTESSADPRSTKAPERMSVSPVDGPLELTAYLDGSVLELFVNERHCLTTRIYPTAADADRLSVAATGGTATVESLDVWELGSAWEHDERAASAVEPAEE</sequence>
<dbReference type="AlphaFoldDB" id="A0AAV3T5Z0"/>
<evidence type="ECO:0000256" key="2">
    <source>
        <dbReference type="ARBA" id="ARBA00012758"/>
    </source>
</evidence>
<dbReference type="InterPro" id="IPR051214">
    <property type="entry name" value="GH32_Enzymes"/>
</dbReference>
<comment type="caution">
    <text evidence="9">The sequence shown here is derived from an EMBL/GenBank/DDBJ whole genome shotgun (WGS) entry which is preliminary data.</text>
</comment>
<dbReference type="InterPro" id="IPR018053">
    <property type="entry name" value="Glyco_hydro_32_AS"/>
</dbReference>